<protein>
    <submittedName>
        <fullName evidence="12">Aluminum-activated malate transporter 10</fullName>
    </submittedName>
</protein>
<keyword evidence="7 10" id="KW-0472">Membrane</keyword>
<feature type="transmembrane region" description="Helical" evidence="10">
    <location>
        <begin position="179"/>
        <end position="197"/>
    </location>
</feature>
<dbReference type="InterPro" id="IPR020966">
    <property type="entry name" value="ALMT"/>
</dbReference>
<feature type="transmembrane region" description="Helical" evidence="10">
    <location>
        <begin position="98"/>
        <end position="117"/>
    </location>
</feature>
<reference evidence="12" key="1">
    <citation type="submission" date="2025-08" db="UniProtKB">
        <authorList>
            <consortium name="RefSeq"/>
        </authorList>
    </citation>
    <scope>IDENTIFICATION</scope>
</reference>
<evidence type="ECO:0000256" key="6">
    <source>
        <dbReference type="ARBA" id="ARBA00023065"/>
    </source>
</evidence>
<evidence type="ECO:0000256" key="3">
    <source>
        <dbReference type="ARBA" id="ARBA00022448"/>
    </source>
</evidence>
<dbReference type="GO" id="GO:0034220">
    <property type="term" value="P:monoatomic ion transmembrane transport"/>
    <property type="evidence" value="ECO:0007669"/>
    <property type="project" value="UniProtKB-KW"/>
</dbReference>
<comment type="similarity">
    <text evidence="2">Belongs to the aromatic acid exporter (TC 2.A.85) family.</text>
</comment>
<evidence type="ECO:0000256" key="8">
    <source>
        <dbReference type="ARBA" id="ARBA00023303"/>
    </source>
</evidence>
<organism evidence="11 12">
    <name type="scientific">Nelumbo nucifera</name>
    <name type="common">Sacred lotus</name>
    <dbReference type="NCBI Taxonomy" id="4432"/>
    <lineage>
        <taxon>Eukaryota</taxon>
        <taxon>Viridiplantae</taxon>
        <taxon>Streptophyta</taxon>
        <taxon>Embryophyta</taxon>
        <taxon>Tracheophyta</taxon>
        <taxon>Spermatophyta</taxon>
        <taxon>Magnoliopsida</taxon>
        <taxon>Proteales</taxon>
        <taxon>Nelumbonaceae</taxon>
        <taxon>Nelumbo</taxon>
    </lineage>
</organism>
<feature type="transmembrane region" description="Helical" evidence="10">
    <location>
        <begin position="209"/>
        <end position="231"/>
    </location>
</feature>
<comment type="subcellular location">
    <subcellularLocation>
        <location evidence="1">Membrane</location>
        <topology evidence="1">Multi-pass membrane protein</topology>
    </subcellularLocation>
</comment>
<keyword evidence="6" id="KW-0406">Ion transport</keyword>
<evidence type="ECO:0000256" key="10">
    <source>
        <dbReference type="SAM" id="Phobius"/>
    </source>
</evidence>
<evidence type="ECO:0000256" key="5">
    <source>
        <dbReference type="ARBA" id="ARBA00022989"/>
    </source>
</evidence>
<evidence type="ECO:0000313" key="11">
    <source>
        <dbReference type="Proteomes" id="UP000189703"/>
    </source>
</evidence>
<keyword evidence="8" id="KW-0407">Ion channel</keyword>
<sequence>MGSSQKEACGGLEWRVRANDGDSRTLAPESAGPLGKAWVCVVLSGLMWKVRRFLEKAWGIGIDEPRKVIHCLKVGIALTTVSLFYYMRPLYQGVGGNAMWAVMTVVVLFEYTVGATLSKSFNRTTATFLAGSLGVGVNWVATQSGQKFQPVILGASVFLLASATTFSRFIPTIKARFDYGALIFILTFSLVSVSGYRVEKLLDMANQRLSTIVIGASMCLIISMLICPIWAGEELQLLVTRNMEKLANSLDACMAEYFNDCGNFAGDNDKDSHKVALGYRCVLNSKATEDSLANFARWEPAHGNFSFRHPWKQYLKVTASMRNCAYCIEALSGRINAETDQQAPDYIKKHLSNECLALSSISSSILRELAINIKSMRTSSTIHSSVEELNRAVEDIQSALKSLPNRLIPPHLPITKAPETEHRPSITSSIPLIEVLPLATVASLLIEIAARIQPLVNVVDKLANSAGFKPAESENSNQSQSTKEPTSECQNHEALKVLQQV</sequence>
<dbReference type="Pfam" id="PF11744">
    <property type="entry name" value="ALMT"/>
    <property type="match status" value="2"/>
</dbReference>
<accession>A0A1U7ZG70</accession>
<keyword evidence="11" id="KW-1185">Reference proteome</keyword>
<evidence type="ECO:0000256" key="9">
    <source>
        <dbReference type="SAM" id="MobiDB-lite"/>
    </source>
</evidence>
<keyword evidence="4 10" id="KW-0812">Transmembrane</keyword>
<keyword evidence="3" id="KW-0813">Transport</keyword>
<keyword evidence="5 10" id="KW-1133">Transmembrane helix</keyword>
<name>A0A1U7ZG70_NELNU</name>
<dbReference type="Proteomes" id="UP000189703">
    <property type="component" value="Unplaced"/>
</dbReference>
<dbReference type="KEGG" id="nnu:104594224"/>
<evidence type="ECO:0000256" key="4">
    <source>
        <dbReference type="ARBA" id="ARBA00022692"/>
    </source>
</evidence>
<feature type="region of interest" description="Disordered" evidence="9">
    <location>
        <begin position="468"/>
        <end position="492"/>
    </location>
</feature>
<feature type="compositionally biased region" description="Polar residues" evidence="9">
    <location>
        <begin position="473"/>
        <end position="489"/>
    </location>
</feature>
<dbReference type="GeneID" id="104594224"/>
<dbReference type="STRING" id="4432.A0A1U7ZG70"/>
<gene>
    <name evidence="12" type="primary">LOC104594224</name>
</gene>
<evidence type="ECO:0000256" key="2">
    <source>
        <dbReference type="ARBA" id="ARBA00007079"/>
    </source>
</evidence>
<dbReference type="OrthoDB" id="68611at2759"/>
<dbReference type="eggNOG" id="KOG4711">
    <property type="taxonomic scope" value="Eukaryota"/>
</dbReference>
<dbReference type="PANTHER" id="PTHR31086">
    <property type="entry name" value="ALUMINUM-ACTIVATED MALATE TRANSPORTER 10"/>
    <property type="match status" value="1"/>
</dbReference>
<dbReference type="RefSeq" id="XP_010252735.1">
    <property type="nucleotide sequence ID" value="XM_010254433.1"/>
</dbReference>
<feature type="transmembrane region" description="Helical" evidence="10">
    <location>
        <begin position="148"/>
        <end position="167"/>
    </location>
</feature>
<evidence type="ECO:0000256" key="1">
    <source>
        <dbReference type="ARBA" id="ARBA00004141"/>
    </source>
</evidence>
<dbReference type="GO" id="GO:0015743">
    <property type="term" value="P:malate transport"/>
    <property type="evidence" value="ECO:0007669"/>
    <property type="project" value="InterPro"/>
</dbReference>
<evidence type="ECO:0000313" key="12">
    <source>
        <dbReference type="RefSeq" id="XP_010252735.1"/>
    </source>
</evidence>
<dbReference type="AlphaFoldDB" id="A0A1U7ZG70"/>
<feature type="transmembrane region" description="Helical" evidence="10">
    <location>
        <begin position="124"/>
        <end position="142"/>
    </location>
</feature>
<dbReference type="OMA" id="FYFMHPL"/>
<proteinExistence type="inferred from homology"/>
<dbReference type="GO" id="GO:0009705">
    <property type="term" value="C:plant-type vacuole membrane"/>
    <property type="evidence" value="ECO:0000318"/>
    <property type="project" value="GO_Central"/>
</dbReference>
<evidence type="ECO:0000256" key="7">
    <source>
        <dbReference type="ARBA" id="ARBA00023136"/>
    </source>
</evidence>